<proteinExistence type="predicted"/>
<dbReference type="Proteomes" id="UP001144396">
    <property type="component" value="Unassembled WGS sequence"/>
</dbReference>
<dbReference type="InterPro" id="IPR012808">
    <property type="entry name" value="CHP02453"/>
</dbReference>
<dbReference type="NCBIfam" id="TIGR02453">
    <property type="entry name" value="TIGR02453 family protein"/>
    <property type="match status" value="1"/>
</dbReference>
<dbReference type="PANTHER" id="PTHR36452">
    <property type="entry name" value="CHROMOSOME 12, WHOLE GENOME SHOTGUN SEQUENCE"/>
    <property type="match status" value="1"/>
</dbReference>
<gene>
    <name evidence="1" type="ORF">ARHIZOSPH14_05820</name>
</gene>
<keyword evidence="2" id="KW-1185">Reference proteome</keyword>
<dbReference type="PIRSF" id="PIRSF028451">
    <property type="entry name" value="UCP028451"/>
    <property type="match status" value="1"/>
</dbReference>
<comment type="caution">
    <text evidence="1">The sequence shown here is derived from an EMBL/GenBank/DDBJ whole genome shotgun (WGS) entry which is preliminary data.</text>
</comment>
<reference evidence="1" key="1">
    <citation type="submission" date="2022-12" db="EMBL/GenBank/DDBJ databases">
        <title>Reference genome sequencing for broad-spectrum identification of bacterial and archaeal isolates by mass spectrometry.</title>
        <authorList>
            <person name="Sekiguchi Y."/>
            <person name="Tourlousse D.M."/>
        </authorList>
    </citation>
    <scope>NUCLEOTIDE SEQUENCE</scope>
    <source>
        <strain evidence="1">14</strain>
    </source>
</reference>
<protein>
    <submittedName>
        <fullName evidence="1">TIGR02453 family protein</fullName>
    </submittedName>
</protein>
<dbReference type="InterPro" id="IPR015996">
    <property type="entry name" value="UCP028451"/>
</dbReference>
<accession>A0A9W6FNE5</accession>
<evidence type="ECO:0000313" key="1">
    <source>
        <dbReference type="EMBL" id="GLI26340.1"/>
    </source>
</evidence>
<sequence length="220" mass="24331">MGAFTGLDPDAPAFFAELAANNSKAWWAEHKARYDERVRGPFAALGEELAVEFGPVKIFRPYRDVRFSADKSPYKVQIGLVSRAPVAHYLQLSADGLLVGGGSFEVPPKALARFREIVDDAKLAGDLEATLEETAADGFALMRDDALRTAPRGYSVDHPRIELLRLKHLAIGRSEPPADWMWTPDALDIVRDQWRTVSIWCEWLRDNLGAEIAAGGGRGR</sequence>
<dbReference type="AlphaFoldDB" id="A0A9W6FNE5"/>
<organism evidence="1 2">
    <name type="scientific">Agromyces rhizosphaerae</name>
    <dbReference type="NCBI Taxonomy" id="88374"/>
    <lineage>
        <taxon>Bacteria</taxon>
        <taxon>Bacillati</taxon>
        <taxon>Actinomycetota</taxon>
        <taxon>Actinomycetes</taxon>
        <taxon>Micrococcales</taxon>
        <taxon>Microbacteriaceae</taxon>
        <taxon>Agromyces</taxon>
    </lineage>
</organism>
<dbReference type="Pfam" id="PF09365">
    <property type="entry name" value="DUF2461"/>
    <property type="match status" value="1"/>
</dbReference>
<evidence type="ECO:0000313" key="2">
    <source>
        <dbReference type="Proteomes" id="UP001144396"/>
    </source>
</evidence>
<name>A0A9W6FNE5_9MICO</name>
<dbReference type="PANTHER" id="PTHR36452:SF1">
    <property type="entry name" value="DUF2461 DOMAIN-CONTAINING PROTEIN"/>
    <property type="match status" value="1"/>
</dbReference>
<dbReference type="RefSeq" id="WP_281882338.1">
    <property type="nucleotide sequence ID" value="NZ_BSDP01000001.1"/>
</dbReference>
<dbReference type="EMBL" id="BSDP01000001">
    <property type="protein sequence ID" value="GLI26340.1"/>
    <property type="molecule type" value="Genomic_DNA"/>
</dbReference>